<evidence type="ECO:0000256" key="10">
    <source>
        <dbReference type="HAMAP-Rule" id="MF_01925"/>
    </source>
</evidence>
<evidence type="ECO:0000256" key="9">
    <source>
        <dbReference type="ARBA" id="ARBA00052690"/>
    </source>
</evidence>
<dbReference type="EMBL" id="UGYK01000002">
    <property type="protein sequence ID" value="SUI46077.1"/>
    <property type="molecule type" value="Genomic_DNA"/>
</dbReference>
<feature type="domain" description="Pyrroline-5-carboxylate reductase dimerisation" evidence="15">
    <location>
        <begin position="164"/>
        <end position="269"/>
    </location>
</feature>
<comment type="similarity">
    <text evidence="2 10 13">Belongs to the pyrroline-5-carboxylate reductase family.</text>
</comment>
<evidence type="ECO:0000256" key="6">
    <source>
        <dbReference type="ARBA" id="ARBA00022857"/>
    </source>
</evidence>
<feature type="binding site" evidence="12">
    <location>
        <position position="57"/>
    </location>
    <ligand>
        <name>NADPH</name>
        <dbReference type="ChEBI" id="CHEBI:57783"/>
    </ligand>
</feature>
<reference evidence="16 17" key="1">
    <citation type="submission" date="2018-06" db="EMBL/GenBank/DDBJ databases">
        <authorList>
            <consortium name="Pathogen Informatics"/>
            <person name="Doyle S."/>
        </authorList>
    </citation>
    <scope>NUCLEOTIDE SEQUENCE [LARGE SCALE GENOMIC DNA]</scope>
    <source>
        <strain evidence="16 17">NCTC10211</strain>
    </source>
</reference>
<keyword evidence="3 10" id="KW-0963">Cytoplasm</keyword>
<evidence type="ECO:0000256" key="1">
    <source>
        <dbReference type="ARBA" id="ARBA00005205"/>
    </source>
</evidence>
<dbReference type="GO" id="GO:0004735">
    <property type="term" value="F:pyrroline-5-carboxylate reductase activity"/>
    <property type="evidence" value="ECO:0007669"/>
    <property type="project" value="UniProtKB-UniRule"/>
</dbReference>
<evidence type="ECO:0000313" key="17">
    <source>
        <dbReference type="Proteomes" id="UP000254765"/>
    </source>
</evidence>
<evidence type="ECO:0000256" key="2">
    <source>
        <dbReference type="ARBA" id="ARBA00005525"/>
    </source>
</evidence>
<proteinExistence type="inferred from homology"/>
<dbReference type="PROSITE" id="PS00521">
    <property type="entry name" value="P5CR"/>
    <property type="match status" value="1"/>
</dbReference>
<dbReference type="InterPro" id="IPR036291">
    <property type="entry name" value="NAD(P)-bd_dom_sf"/>
</dbReference>
<dbReference type="Pfam" id="PF03807">
    <property type="entry name" value="F420_oxidored"/>
    <property type="match status" value="1"/>
</dbReference>
<dbReference type="GO" id="GO:0005737">
    <property type="term" value="C:cytoplasm"/>
    <property type="evidence" value="ECO:0007669"/>
    <property type="project" value="UniProtKB-SubCell"/>
</dbReference>
<evidence type="ECO:0000313" key="16">
    <source>
        <dbReference type="EMBL" id="SUI46077.1"/>
    </source>
</evidence>
<comment type="function">
    <text evidence="10">Catalyzes the reduction of 1-pyrroline-5-carboxylate (PCA) to L-proline.</text>
</comment>
<dbReference type="InterPro" id="IPR008927">
    <property type="entry name" value="6-PGluconate_DH-like_C_sf"/>
</dbReference>
<feature type="binding site" evidence="12">
    <location>
        <begin position="9"/>
        <end position="14"/>
    </location>
    <ligand>
        <name>NADP(+)</name>
        <dbReference type="ChEBI" id="CHEBI:58349"/>
    </ligand>
</feature>
<evidence type="ECO:0000256" key="8">
    <source>
        <dbReference type="ARBA" id="ARBA00050547"/>
    </source>
</evidence>
<keyword evidence="6 10" id="KW-0521">NADP</keyword>
<dbReference type="AlphaFoldDB" id="A0A379YJ66"/>
<dbReference type="Proteomes" id="UP000254765">
    <property type="component" value="Unassembled WGS sequence"/>
</dbReference>
<dbReference type="PANTHER" id="PTHR11645:SF0">
    <property type="entry name" value="PYRROLINE-5-CARBOXYLATE REDUCTASE 3"/>
    <property type="match status" value="1"/>
</dbReference>
<dbReference type="GO" id="GO:0055129">
    <property type="term" value="P:L-proline biosynthetic process"/>
    <property type="evidence" value="ECO:0007669"/>
    <property type="project" value="UniProtKB-UniRule"/>
</dbReference>
<comment type="catalytic activity">
    <reaction evidence="9 10 13">
        <text>L-proline + NADP(+) = (S)-1-pyrroline-5-carboxylate + NADPH + 2 H(+)</text>
        <dbReference type="Rhea" id="RHEA:14109"/>
        <dbReference type="ChEBI" id="CHEBI:15378"/>
        <dbReference type="ChEBI" id="CHEBI:17388"/>
        <dbReference type="ChEBI" id="CHEBI:57783"/>
        <dbReference type="ChEBI" id="CHEBI:58349"/>
        <dbReference type="ChEBI" id="CHEBI:60039"/>
        <dbReference type="EC" id="1.5.1.2"/>
    </reaction>
</comment>
<organism evidence="16 17">
    <name type="scientific">Serratia marcescens</name>
    <dbReference type="NCBI Taxonomy" id="615"/>
    <lineage>
        <taxon>Bacteria</taxon>
        <taxon>Pseudomonadati</taxon>
        <taxon>Pseudomonadota</taxon>
        <taxon>Gammaproteobacteria</taxon>
        <taxon>Enterobacterales</taxon>
        <taxon>Yersiniaceae</taxon>
        <taxon>Serratia</taxon>
    </lineage>
</organism>
<dbReference type="EC" id="1.5.1.2" evidence="10 11"/>
<dbReference type="InterPro" id="IPR053790">
    <property type="entry name" value="P5CR-like_CS"/>
</dbReference>
<feature type="binding site" evidence="12">
    <location>
        <begin position="70"/>
        <end position="73"/>
    </location>
    <ligand>
        <name>NADP(+)</name>
        <dbReference type="ChEBI" id="CHEBI:58349"/>
    </ligand>
</feature>
<dbReference type="SUPFAM" id="SSF51735">
    <property type="entry name" value="NAD(P)-binding Rossmann-fold domains"/>
    <property type="match status" value="1"/>
</dbReference>
<dbReference type="NCBIfam" id="TIGR00112">
    <property type="entry name" value="proC"/>
    <property type="match status" value="1"/>
</dbReference>
<dbReference type="InterPro" id="IPR028939">
    <property type="entry name" value="P5C_Rdtase_cat_N"/>
</dbReference>
<keyword evidence="4 10" id="KW-0028">Amino-acid biosynthesis</keyword>
<name>A0A379YJ66_SERMA</name>
<keyword evidence="5 10" id="KW-0641">Proline biosynthesis</keyword>
<comment type="subcellular location">
    <subcellularLocation>
        <location evidence="10">Cytoplasm</location>
    </subcellularLocation>
</comment>
<evidence type="ECO:0000256" key="13">
    <source>
        <dbReference type="RuleBase" id="RU003903"/>
    </source>
</evidence>
<dbReference type="FunFam" id="3.40.50.720:FF:000105">
    <property type="entry name" value="Pyrroline-5-carboxylate reductase"/>
    <property type="match status" value="1"/>
</dbReference>
<sequence>MQHRKITFIGAGNMARAIIAGLVAGGYPAKSISVCAPSAKNRDALAADYGIVSSGDNVACAREAEVVVLAVKPQLMADVCQPLREQVDFSGKLVLSIAAGIQVSRFYQLLGDKLDIVRIMPNTPSLVGKGMSGLYAPAQVSQRDRDYTGDLMASVGKVCWVDDENGINGVIAAAGSAPAYFFLFMEAMQKEAERMGFDSQTARDLVQQAASGAAALVEANPDTPLGTLREQVTSKGGTTAEALRVFNERQLPETVGQAMQAAVSRAQEMEKIILNNRELRRRTTSC</sequence>
<evidence type="ECO:0000256" key="5">
    <source>
        <dbReference type="ARBA" id="ARBA00022650"/>
    </source>
</evidence>
<feature type="domain" description="Pyrroline-5-carboxylate reductase catalytic N-terminal" evidence="14">
    <location>
        <begin position="5"/>
        <end position="100"/>
    </location>
</feature>
<dbReference type="SUPFAM" id="SSF48179">
    <property type="entry name" value="6-phosphogluconate dehydrogenase C-terminal domain-like"/>
    <property type="match status" value="1"/>
</dbReference>
<dbReference type="Gene3D" id="3.40.50.720">
    <property type="entry name" value="NAD(P)-binding Rossmann-like Domain"/>
    <property type="match status" value="1"/>
</dbReference>
<dbReference type="Pfam" id="PF14748">
    <property type="entry name" value="P5CR_dimer"/>
    <property type="match status" value="1"/>
</dbReference>
<evidence type="ECO:0000256" key="11">
    <source>
        <dbReference type="NCBIfam" id="TIGR00112"/>
    </source>
</evidence>
<comment type="catalytic activity">
    <reaction evidence="8 10">
        <text>L-proline + NAD(+) = (S)-1-pyrroline-5-carboxylate + NADH + 2 H(+)</text>
        <dbReference type="Rhea" id="RHEA:14105"/>
        <dbReference type="ChEBI" id="CHEBI:15378"/>
        <dbReference type="ChEBI" id="CHEBI:17388"/>
        <dbReference type="ChEBI" id="CHEBI:57540"/>
        <dbReference type="ChEBI" id="CHEBI:57945"/>
        <dbReference type="ChEBI" id="CHEBI:60039"/>
        <dbReference type="EC" id="1.5.1.2"/>
    </reaction>
</comment>
<comment type="pathway">
    <text evidence="1 10 13">Amino-acid biosynthesis; L-proline biosynthesis; L-proline from L-glutamate 5-semialdehyde: step 1/1.</text>
</comment>
<dbReference type="PIRSF" id="PIRSF000193">
    <property type="entry name" value="Pyrrol-5-carb_rd"/>
    <property type="match status" value="1"/>
</dbReference>
<evidence type="ECO:0000259" key="15">
    <source>
        <dbReference type="Pfam" id="PF14748"/>
    </source>
</evidence>
<dbReference type="HAMAP" id="MF_01925">
    <property type="entry name" value="P5C_reductase"/>
    <property type="match status" value="1"/>
</dbReference>
<dbReference type="UniPathway" id="UPA00098">
    <property type="reaction ID" value="UER00361"/>
</dbReference>
<evidence type="ECO:0000256" key="4">
    <source>
        <dbReference type="ARBA" id="ARBA00022605"/>
    </source>
</evidence>
<accession>A0A379YJ66</accession>
<dbReference type="PANTHER" id="PTHR11645">
    <property type="entry name" value="PYRROLINE-5-CARBOXYLATE REDUCTASE"/>
    <property type="match status" value="1"/>
</dbReference>
<evidence type="ECO:0000259" key="14">
    <source>
        <dbReference type="Pfam" id="PF03807"/>
    </source>
</evidence>
<evidence type="ECO:0000256" key="12">
    <source>
        <dbReference type="PIRSR" id="PIRSR000193-1"/>
    </source>
</evidence>
<evidence type="ECO:0000256" key="7">
    <source>
        <dbReference type="ARBA" id="ARBA00023002"/>
    </source>
</evidence>
<dbReference type="InterPro" id="IPR029036">
    <property type="entry name" value="P5CR_dimer"/>
</dbReference>
<gene>
    <name evidence="10 16" type="primary">proC</name>
    <name evidence="16" type="ORF">NCTC10211_01954</name>
</gene>
<dbReference type="FunFam" id="1.10.3730.10:FF:000001">
    <property type="entry name" value="Pyrroline-5-carboxylate reductase"/>
    <property type="match status" value="1"/>
</dbReference>
<evidence type="ECO:0000256" key="3">
    <source>
        <dbReference type="ARBA" id="ARBA00022490"/>
    </source>
</evidence>
<protein>
    <recommendedName>
        <fullName evidence="10 11">Pyrroline-5-carboxylate reductase</fullName>
        <shortName evidence="10">P5C reductase</shortName>
        <shortName evidence="10">P5CR</shortName>
        <ecNumber evidence="10 11">1.5.1.2</ecNumber>
    </recommendedName>
    <alternativeName>
        <fullName evidence="10">PCA reductase</fullName>
    </alternativeName>
</protein>
<keyword evidence="7 10" id="KW-0560">Oxidoreductase</keyword>
<dbReference type="Gene3D" id="1.10.3730.10">
    <property type="entry name" value="ProC C-terminal domain-like"/>
    <property type="match status" value="1"/>
</dbReference>
<dbReference type="InterPro" id="IPR000304">
    <property type="entry name" value="Pyrroline-COOH_reductase"/>
</dbReference>